<dbReference type="InParanoid" id="A0A395JMR8"/>
<dbReference type="GO" id="GO:0006826">
    <property type="term" value="P:iron ion transport"/>
    <property type="evidence" value="ECO:0007669"/>
    <property type="project" value="UniProtKB-KW"/>
</dbReference>
<evidence type="ECO:0000256" key="4">
    <source>
        <dbReference type="ARBA" id="ARBA00022496"/>
    </source>
</evidence>
<accession>A0A395JMR8</accession>
<sequence>MAVAALGTTLAVEASAEQVLLDEIIVTASKREQSLVEVPMAIAAITGDELEMRGIDTIQDLSFAVPGLTMREDGPGSYQIFLRGIANAHGGGALTSIYQDEIPMALTGYEVLPTRVLDLERVEVLKGPQGTLYGQGAVGGAIRYITKRPNTQEFSGSVQGDAYSVTDGDTGLGVTAILNMPVVENKFAMRVVADVKDGGGWQDQPEAGIEDGNGEDLSTVRVKALWTPTDSLDVLATVVKYNAEYELGQGYEQPDRTVYVPTDPGLTLKPKVWDYDLYNLEVTYDLGFAELLSSTSYAEMDLDYPFSYFGGPETIYGGTLAGYSNRNNVGNQFAQELRLVSNADGRLQWTAGIFYRDMEVDLNIPEVVTEFGPDIFLSSYYTHDTSESLSVFADMSYQITDKLNVGVGARYFEDDQTQFIEGSTGVQAGSFDSVDPRVYLSYNLSDDKNIYASAAKGFRSGGFNGFDFNGVELPDFDPESLWSYELGYKANLFENKLYFDAAVYFTEYDEMLRRGLVFIEGRGFESFVSNIGKVEVAGFETSMRWHVTDAFTFDASLAVIDAEVKEIGGTDTANIVGDPIDYVPDYSYTLGAMYNFNWSADKPGFFRLGYSYRDEMPYVDRTSFSVENIGQFSDAIGLLDARLGMTIDGIRLELYGQNLTDVNKYIDPYHAWNNANRTRPRTVGLRVSFDF</sequence>
<dbReference type="InterPro" id="IPR039426">
    <property type="entry name" value="TonB-dep_rcpt-like"/>
</dbReference>
<keyword evidence="7" id="KW-0406">Ion transport</keyword>
<dbReference type="PANTHER" id="PTHR32552:SF81">
    <property type="entry name" value="TONB-DEPENDENT OUTER MEMBRANE RECEPTOR"/>
    <property type="match status" value="1"/>
</dbReference>
<dbReference type="InterPro" id="IPR000531">
    <property type="entry name" value="Beta-barrel_TonB"/>
</dbReference>
<evidence type="ECO:0000256" key="11">
    <source>
        <dbReference type="PROSITE-ProRule" id="PRU01360"/>
    </source>
</evidence>
<dbReference type="Pfam" id="PF07715">
    <property type="entry name" value="Plug"/>
    <property type="match status" value="1"/>
</dbReference>
<keyword evidence="3 11" id="KW-1134">Transmembrane beta strand</keyword>
<organism evidence="15 16">
    <name type="scientific">Arenicella xantha</name>
    <dbReference type="NCBI Taxonomy" id="644221"/>
    <lineage>
        <taxon>Bacteria</taxon>
        <taxon>Pseudomonadati</taxon>
        <taxon>Pseudomonadota</taxon>
        <taxon>Gammaproteobacteria</taxon>
        <taxon>Arenicellales</taxon>
        <taxon>Arenicellaceae</taxon>
        <taxon>Arenicella</taxon>
    </lineage>
</organism>
<evidence type="ECO:0000259" key="13">
    <source>
        <dbReference type="Pfam" id="PF00593"/>
    </source>
</evidence>
<dbReference type="Pfam" id="PF00593">
    <property type="entry name" value="TonB_dep_Rec_b-barrel"/>
    <property type="match status" value="1"/>
</dbReference>
<evidence type="ECO:0000256" key="10">
    <source>
        <dbReference type="ARBA" id="ARBA00023237"/>
    </source>
</evidence>
<dbReference type="PROSITE" id="PS52016">
    <property type="entry name" value="TONB_DEPENDENT_REC_3"/>
    <property type="match status" value="1"/>
</dbReference>
<gene>
    <name evidence="15" type="ORF">DFR28_101314</name>
</gene>
<evidence type="ECO:0000256" key="3">
    <source>
        <dbReference type="ARBA" id="ARBA00022452"/>
    </source>
</evidence>
<dbReference type="OrthoDB" id="127311at2"/>
<feature type="domain" description="TonB-dependent receptor plug" evidence="14">
    <location>
        <begin position="36"/>
        <end position="141"/>
    </location>
</feature>
<evidence type="ECO:0000256" key="7">
    <source>
        <dbReference type="ARBA" id="ARBA00023065"/>
    </source>
</evidence>
<protein>
    <submittedName>
        <fullName evidence="15">Outer membrane receptor protein involved in Fe transport</fullName>
    </submittedName>
</protein>
<comment type="similarity">
    <text evidence="11 12">Belongs to the TonB-dependent receptor family.</text>
</comment>
<evidence type="ECO:0000256" key="9">
    <source>
        <dbReference type="ARBA" id="ARBA00023136"/>
    </source>
</evidence>
<dbReference type="PANTHER" id="PTHR32552">
    <property type="entry name" value="FERRICHROME IRON RECEPTOR-RELATED"/>
    <property type="match status" value="1"/>
</dbReference>
<dbReference type="Gene3D" id="2.40.170.20">
    <property type="entry name" value="TonB-dependent receptor, beta-barrel domain"/>
    <property type="match status" value="1"/>
</dbReference>
<keyword evidence="8 12" id="KW-0798">TonB box</keyword>
<keyword evidence="2 11" id="KW-0813">Transport</keyword>
<proteinExistence type="inferred from homology"/>
<dbReference type="SUPFAM" id="SSF56935">
    <property type="entry name" value="Porins"/>
    <property type="match status" value="1"/>
</dbReference>
<reference evidence="15 16" key="1">
    <citation type="submission" date="2018-06" db="EMBL/GenBank/DDBJ databases">
        <title>Genomic Encyclopedia of Type Strains, Phase IV (KMG-IV): sequencing the most valuable type-strain genomes for metagenomic binning, comparative biology and taxonomic classification.</title>
        <authorList>
            <person name="Goeker M."/>
        </authorList>
    </citation>
    <scope>NUCLEOTIDE SEQUENCE [LARGE SCALE GENOMIC DNA]</scope>
    <source>
        <strain evidence="15 16">DSM 24032</strain>
    </source>
</reference>
<evidence type="ECO:0000313" key="16">
    <source>
        <dbReference type="Proteomes" id="UP000253083"/>
    </source>
</evidence>
<keyword evidence="4" id="KW-0410">Iron transport</keyword>
<comment type="caution">
    <text evidence="15">The sequence shown here is derived from an EMBL/GenBank/DDBJ whole genome shotgun (WGS) entry which is preliminary data.</text>
</comment>
<evidence type="ECO:0000256" key="8">
    <source>
        <dbReference type="ARBA" id="ARBA00023077"/>
    </source>
</evidence>
<keyword evidence="6" id="KW-0408">Iron</keyword>
<keyword evidence="5 11" id="KW-0812">Transmembrane</keyword>
<evidence type="ECO:0000256" key="12">
    <source>
        <dbReference type="RuleBase" id="RU003357"/>
    </source>
</evidence>
<evidence type="ECO:0000313" key="15">
    <source>
        <dbReference type="EMBL" id="RBP52930.1"/>
    </source>
</evidence>
<evidence type="ECO:0000256" key="2">
    <source>
        <dbReference type="ARBA" id="ARBA00022448"/>
    </source>
</evidence>
<keyword evidence="9 11" id="KW-0472">Membrane</keyword>
<comment type="subcellular location">
    <subcellularLocation>
        <location evidence="1 11">Cell outer membrane</location>
        <topology evidence="1 11">Multi-pass membrane protein</topology>
    </subcellularLocation>
</comment>
<name>A0A395JMR8_9GAMM</name>
<evidence type="ECO:0000256" key="6">
    <source>
        <dbReference type="ARBA" id="ARBA00023004"/>
    </source>
</evidence>
<evidence type="ECO:0000256" key="1">
    <source>
        <dbReference type="ARBA" id="ARBA00004571"/>
    </source>
</evidence>
<keyword evidence="10 11" id="KW-0998">Cell outer membrane</keyword>
<dbReference type="InterPro" id="IPR012910">
    <property type="entry name" value="Plug_dom"/>
</dbReference>
<feature type="domain" description="TonB-dependent receptor-like beta-barrel" evidence="13">
    <location>
        <begin position="258"/>
        <end position="659"/>
    </location>
</feature>
<dbReference type="EMBL" id="QNRT01000001">
    <property type="protein sequence ID" value="RBP52930.1"/>
    <property type="molecule type" value="Genomic_DNA"/>
</dbReference>
<dbReference type="Proteomes" id="UP000253083">
    <property type="component" value="Unassembled WGS sequence"/>
</dbReference>
<dbReference type="CDD" id="cd01347">
    <property type="entry name" value="ligand_gated_channel"/>
    <property type="match status" value="1"/>
</dbReference>
<evidence type="ECO:0000259" key="14">
    <source>
        <dbReference type="Pfam" id="PF07715"/>
    </source>
</evidence>
<keyword evidence="16" id="KW-1185">Reference proteome</keyword>
<evidence type="ECO:0000256" key="5">
    <source>
        <dbReference type="ARBA" id="ARBA00022692"/>
    </source>
</evidence>
<dbReference type="AlphaFoldDB" id="A0A395JMR8"/>
<dbReference type="InterPro" id="IPR036942">
    <property type="entry name" value="Beta-barrel_TonB_sf"/>
</dbReference>
<keyword evidence="15" id="KW-0675">Receptor</keyword>
<dbReference type="GO" id="GO:0009279">
    <property type="term" value="C:cell outer membrane"/>
    <property type="evidence" value="ECO:0007669"/>
    <property type="project" value="UniProtKB-SubCell"/>
</dbReference>